<dbReference type="GO" id="GO:0004642">
    <property type="term" value="F:phosphoribosylformylglycinamidine synthase activity"/>
    <property type="evidence" value="ECO:0007669"/>
    <property type="project" value="UniProtKB-UniRule"/>
</dbReference>
<dbReference type="Pfam" id="PF13507">
    <property type="entry name" value="GATase_5"/>
    <property type="match status" value="1"/>
</dbReference>
<dbReference type="GO" id="GO:0005524">
    <property type="term" value="F:ATP binding"/>
    <property type="evidence" value="ECO:0007669"/>
    <property type="project" value="UniProtKB-KW"/>
</dbReference>
<keyword evidence="2 8" id="KW-0436">Ligase</keyword>
<dbReference type="PANTHER" id="PTHR47552">
    <property type="entry name" value="PHOSPHORIBOSYLFORMYLGLYCINAMIDINE SYNTHASE SUBUNIT PURQ"/>
    <property type="match status" value="1"/>
</dbReference>
<reference evidence="9 10" key="1">
    <citation type="submission" date="2016-09" db="EMBL/GenBank/DDBJ databases">
        <title>Genome-resolved meta-omics ties microbial dynamics to process performance in biotechnology for thiocyanate degradation.</title>
        <authorList>
            <person name="Kantor R.S."/>
            <person name="Huddy R.J."/>
            <person name="Iyer R."/>
            <person name="Thomas B.C."/>
            <person name="Brown C.T."/>
            <person name="Anantharaman K."/>
            <person name="Tringe S."/>
            <person name="Hettich R.L."/>
            <person name="Harrison S.T."/>
            <person name="Banfield J.F."/>
        </authorList>
    </citation>
    <scope>NUCLEOTIDE SEQUENCE [LARGE SCALE GENOMIC DNA]</scope>
    <source>
        <strain evidence="9">59-99</strain>
    </source>
</reference>
<keyword evidence="5 8" id="KW-0378">Hydrolase</keyword>
<dbReference type="PANTHER" id="PTHR47552:SF1">
    <property type="entry name" value="PHOSPHORIBOSYLFORMYLGLYCINAMIDINE SYNTHASE SUBUNIT PURQ"/>
    <property type="match status" value="1"/>
</dbReference>
<dbReference type="UniPathway" id="UPA00074">
    <property type="reaction ID" value="UER00128"/>
</dbReference>
<keyword evidence="3 8" id="KW-0547">Nucleotide-binding</keyword>
<dbReference type="SUPFAM" id="SSF52317">
    <property type="entry name" value="Class I glutamine amidotransferase-like"/>
    <property type="match status" value="1"/>
</dbReference>
<comment type="catalytic activity">
    <reaction evidence="8">
        <text>L-glutamine + H2O = L-glutamate + NH4(+)</text>
        <dbReference type="Rhea" id="RHEA:15889"/>
        <dbReference type="ChEBI" id="CHEBI:15377"/>
        <dbReference type="ChEBI" id="CHEBI:28938"/>
        <dbReference type="ChEBI" id="CHEBI:29985"/>
        <dbReference type="ChEBI" id="CHEBI:58359"/>
        <dbReference type="EC" id="3.5.1.2"/>
    </reaction>
</comment>
<dbReference type="Gene3D" id="3.40.50.880">
    <property type="match status" value="1"/>
</dbReference>
<gene>
    <name evidence="8" type="primary">purQ</name>
    <name evidence="9" type="ORF">BGO89_13215</name>
</gene>
<dbReference type="STRING" id="1895771.BGO89_13215"/>
<comment type="function">
    <text evidence="8">Part of the phosphoribosylformylglycinamidine synthase complex involved in the purines biosynthetic pathway. Catalyzes the ATP-dependent conversion of formylglycinamide ribonucleotide (FGAR) and glutamine to yield formylglycinamidine ribonucleotide (FGAM) and glutamate. The FGAM synthase complex is composed of three subunits. PurQ produces an ammonia molecule by converting glutamine to glutamate. PurL transfers the ammonia molecule to FGAR to form FGAM in an ATP-dependent manner. PurS interacts with PurQ and PurL and is thought to assist in the transfer of the ammonia molecule from PurQ to PurL.</text>
</comment>
<dbReference type="GO" id="GO:0005737">
    <property type="term" value="C:cytoplasm"/>
    <property type="evidence" value="ECO:0007669"/>
    <property type="project" value="UniProtKB-SubCell"/>
</dbReference>
<dbReference type="GO" id="GO:0004359">
    <property type="term" value="F:glutaminase activity"/>
    <property type="evidence" value="ECO:0007669"/>
    <property type="project" value="UniProtKB-EC"/>
</dbReference>
<keyword evidence="1 8" id="KW-0963">Cytoplasm</keyword>
<comment type="subunit">
    <text evidence="8">Part of the FGAM synthase complex composed of 1 PurL, 1 PurQ and 2 PurS subunits.</text>
</comment>
<evidence type="ECO:0000256" key="4">
    <source>
        <dbReference type="ARBA" id="ARBA00022755"/>
    </source>
</evidence>
<dbReference type="EMBL" id="MKVH01000025">
    <property type="protein sequence ID" value="OJX56291.1"/>
    <property type="molecule type" value="Genomic_DNA"/>
</dbReference>
<evidence type="ECO:0000256" key="6">
    <source>
        <dbReference type="ARBA" id="ARBA00022840"/>
    </source>
</evidence>
<evidence type="ECO:0000256" key="5">
    <source>
        <dbReference type="ARBA" id="ARBA00022801"/>
    </source>
</evidence>
<feature type="active site" description="Nucleophile" evidence="8">
    <location>
        <position position="86"/>
    </location>
</feature>
<evidence type="ECO:0000313" key="10">
    <source>
        <dbReference type="Proteomes" id="UP000184233"/>
    </source>
</evidence>
<feature type="active site" evidence="8">
    <location>
        <position position="205"/>
    </location>
</feature>
<sequence length="236" mass="25044">MKIGVVTFPGSNCNRDAEHASALLGHEVFPLWHKDTALPNGLDVVILPGGFSYGDYLRTGAIARFSPIMNEVIGFANKGGLVFGICNGFQILTEAGLLPGALIRNADLSFACKDVFLRVENATTAFTNAVEPGSILRIPIAHGEGRYIATPDVIERLEGEGHVLYRYVTPQGDVTDDANPNGSINNIAGVINERGNVMGLMPHPERACEALLGSADGRSVFESLANVVTQASPSLV</sequence>
<dbReference type="GO" id="GO:0006189">
    <property type="term" value="P:'de novo' IMP biosynthetic process"/>
    <property type="evidence" value="ECO:0007669"/>
    <property type="project" value="UniProtKB-UniRule"/>
</dbReference>
<dbReference type="NCBIfam" id="TIGR01737">
    <property type="entry name" value="FGAM_synth_I"/>
    <property type="match status" value="1"/>
</dbReference>
<evidence type="ECO:0000256" key="8">
    <source>
        <dbReference type="HAMAP-Rule" id="MF_00421"/>
    </source>
</evidence>
<dbReference type="EC" id="6.3.5.3" evidence="8"/>
<comment type="pathway">
    <text evidence="8">Purine metabolism; IMP biosynthesis via de novo pathway; 5-amino-1-(5-phospho-D-ribosyl)imidazole from N(2)-formyl-N(1)-(5-phospho-D-ribosyl)glycinamide: step 1/2.</text>
</comment>
<protein>
    <recommendedName>
        <fullName evidence="8">Phosphoribosylformylglycinamidine synthase subunit PurQ</fullName>
        <shortName evidence="8">FGAM synthase</shortName>
        <ecNumber evidence="8">6.3.5.3</ecNumber>
    </recommendedName>
    <alternativeName>
        <fullName evidence="8">Formylglycinamide ribonucleotide amidotransferase subunit I</fullName>
        <shortName evidence="8">FGAR amidotransferase I</shortName>
        <shortName evidence="8">FGAR-AT I</shortName>
    </alternativeName>
    <alternativeName>
        <fullName evidence="8">Glutaminase PurQ</fullName>
        <ecNumber evidence="8">3.5.1.2</ecNumber>
    </alternativeName>
    <alternativeName>
        <fullName evidence="8">Phosphoribosylformylglycinamidine synthase subunit I</fullName>
    </alternativeName>
</protein>
<dbReference type="HAMAP" id="MF_00421">
    <property type="entry name" value="PurQ"/>
    <property type="match status" value="1"/>
</dbReference>
<accession>A0A1M3KVJ9</accession>
<keyword evidence="7 8" id="KW-0315">Glutamine amidotransferase</keyword>
<keyword evidence="4 8" id="KW-0658">Purine biosynthesis</keyword>
<evidence type="ECO:0000256" key="7">
    <source>
        <dbReference type="ARBA" id="ARBA00022962"/>
    </source>
</evidence>
<evidence type="ECO:0000256" key="2">
    <source>
        <dbReference type="ARBA" id="ARBA00022598"/>
    </source>
</evidence>
<comment type="caution">
    <text evidence="9">The sequence shown here is derived from an EMBL/GenBank/DDBJ whole genome shotgun (WGS) entry which is preliminary data.</text>
</comment>
<organism evidence="9 10">
    <name type="scientific">Candidatus Kapaibacterium thiocyanatum</name>
    <dbReference type="NCBI Taxonomy" id="1895771"/>
    <lineage>
        <taxon>Bacteria</taxon>
        <taxon>Pseudomonadati</taxon>
        <taxon>Candidatus Kapaibacteriota</taxon>
        <taxon>Candidatus Kapaibacteriia</taxon>
        <taxon>Candidatus Kapaibacteriales</taxon>
        <taxon>Candidatus Kapaibacteriaceae</taxon>
        <taxon>Candidatus Kapaibacterium</taxon>
    </lineage>
</organism>
<dbReference type="PIRSF" id="PIRSF001586">
    <property type="entry name" value="FGAM_synth_I"/>
    <property type="match status" value="1"/>
</dbReference>
<dbReference type="PROSITE" id="PS51273">
    <property type="entry name" value="GATASE_TYPE_1"/>
    <property type="match status" value="1"/>
</dbReference>
<keyword evidence="6 8" id="KW-0067">ATP-binding</keyword>
<evidence type="ECO:0000313" key="9">
    <source>
        <dbReference type="EMBL" id="OJX56291.1"/>
    </source>
</evidence>
<dbReference type="AlphaFoldDB" id="A0A1M3KVJ9"/>
<comment type="catalytic activity">
    <reaction evidence="8">
        <text>N(2)-formyl-N(1)-(5-phospho-beta-D-ribosyl)glycinamide + L-glutamine + ATP + H2O = 2-formamido-N(1)-(5-O-phospho-beta-D-ribosyl)acetamidine + L-glutamate + ADP + phosphate + H(+)</text>
        <dbReference type="Rhea" id="RHEA:17129"/>
        <dbReference type="ChEBI" id="CHEBI:15377"/>
        <dbReference type="ChEBI" id="CHEBI:15378"/>
        <dbReference type="ChEBI" id="CHEBI:29985"/>
        <dbReference type="ChEBI" id="CHEBI:30616"/>
        <dbReference type="ChEBI" id="CHEBI:43474"/>
        <dbReference type="ChEBI" id="CHEBI:58359"/>
        <dbReference type="ChEBI" id="CHEBI:147286"/>
        <dbReference type="ChEBI" id="CHEBI:147287"/>
        <dbReference type="ChEBI" id="CHEBI:456216"/>
        <dbReference type="EC" id="6.3.5.3"/>
    </reaction>
</comment>
<feature type="active site" evidence="8">
    <location>
        <position position="203"/>
    </location>
</feature>
<evidence type="ECO:0000256" key="1">
    <source>
        <dbReference type="ARBA" id="ARBA00022490"/>
    </source>
</evidence>
<dbReference type="NCBIfam" id="NF002957">
    <property type="entry name" value="PRK03619.1"/>
    <property type="match status" value="1"/>
</dbReference>
<dbReference type="CDD" id="cd01740">
    <property type="entry name" value="GATase1_FGAR_AT"/>
    <property type="match status" value="1"/>
</dbReference>
<dbReference type="InterPro" id="IPR029062">
    <property type="entry name" value="Class_I_gatase-like"/>
</dbReference>
<dbReference type="EC" id="3.5.1.2" evidence="8"/>
<dbReference type="SMART" id="SM01211">
    <property type="entry name" value="GATase_5"/>
    <property type="match status" value="1"/>
</dbReference>
<dbReference type="Proteomes" id="UP000184233">
    <property type="component" value="Unassembled WGS sequence"/>
</dbReference>
<comment type="subcellular location">
    <subcellularLocation>
        <location evidence="8">Cytoplasm</location>
    </subcellularLocation>
</comment>
<proteinExistence type="inferred from homology"/>
<name>A0A1M3KVJ9_9BACT</name>
<dbReference type="InterPro" id="IPR010075">
    <property type="entry name" value="PRibForGlyAmidine_synth_PurQ"/>
</dbReference>
<evidence type="ECO:0000256" key="3">
    <source>
        <dbReference type="ARBA" id="ARBA00022741"/>
    </source>
</evidence>